<accession>A0A0L0QQG0</accession>
<dbReference type="GO" id="GO:0004514">
    <property type="term" value="F:nicotinate-nucleotide diphosphorylase (carboxylating) activity"/>
    <property type="evidence" value="ECO:0007669"/>
    <property type="project" value="UniProtKB-EC"/>
</dbReference>
<comment type="subunit">
    <text evidence="4">Hexamer formed by 3 homodimers.</text>
</comment>
<dbReference type="InterPro" id="IPR037128">
    <property type="entry name" value="Quinolinate_PRibosylTase_N_sf"/>
</dbReference>
<evidence type="ECO:0000256" key="1">
    <source>
        <dbReference type="ARBA" id="ARBA00003237"/>
    </source>
</evidence>
<dbReference type="NCBIfam" id="TIGR00078">
    <property type="entry name" value="nadC"/>
    <property type="match status" value="1"/>
</dbReference>
<organism evidence="15 16">
    <name type="scientific">Virgibacillus pantothenticus</name>
    <dbReference type="NCBI Taxonomy" id="1473"/>
    <lineage>
        <taxon>Bacteria</taxon>
        <taxon>Bacillati</taxon>
        <taxon>Bacillota</taxon>
        <taxon>Bacilli</taxon>
        <taxon>Bacillales</taxon>
        <taxon>Bacillaceae</taxon>
        <taxon>Virgibacillus</taxon>
    </lineage>
</organism>
<dbReference type="InterPro" id="IPR036068">
    <property type="entry name" value="Nicotinate_pribotase-like_C"/>
</dbReference>
<reference evidence="16" key="1">
    <citation type="submission" date="2015-07" db="EMBL/GenBank/DDBJ databases">
        <title>Fjat-10053 dsm26.</title>
        <authorList>
            <person name="Liu B."/>
            <person name="Wang J."/>
            <person name="Zhu Y."/>
            <person name="Liu G."/>
            <person name="Chen Q."/>
            <person name="Chen Z."/>
            <person name="Lan J."/>
            <person name="Che J."/>
            <person name="Ge C."/>
            <person name="Shi H."/>
            <person name="Pan Z."/>
            <person name="Liu X."/>
        </authorList>
    </citation>
    <scope>NUCLEOTIDE SEQUENCE [LARGE SCALE GENOMIC DNA]</scope>
    <source>
        <strain evidence="16">DSM 26</strain>
    </source>
</reference>
<name>A0A0L0QQG0_VIRPA</name>
<comment type="catalytic activity">
    <reaction evidence="10">
        <text>nicotinate beta-D-ribonucleotide + CO2 + diphosphate = quinolinate + 5-phospho-alpha-D-ribose 1-diphosphate + 2 H(+)</text>
        <dbReference type="Rhea" id="RHEA:12733"/>
        <dbReference type="ChEBI" id="CHEBI:15378"/>
        <dbReference type="ChEBI" id="CHEBI:16526"/>
        <dbReference type="ChEBI" id="CHEBI:29959"/>
        <dbReference type="ChEBI" id="CHEBI:33019"/>
        <dbReference type="ChEBI" id="CHEBI:57502"/>
        <dbReference type="ChEBI" id="CHEBI:58017"/>
        <dbReference type="EC" id="2.4.2.19"/>
    </reaction>
</comment>
<comment type="function">
    <text evidence="1">Involved in the catabolism of quinolinic acid (QA).</text>
</comment>
<dbReference type="GO" id="GO:0005737">
    <property type="term" value="C:cytoplasm"/>
    <property type="evidence" value="ECO:0007669"/>
    <property type="project" value="TreeGrafter"/>
</dbReference>
<dbReference type="Gene3D" id="3.20.20.70">
    <property type="entry name" value="Aldolase class I"/>
    <property type="match status" value="1"/>
</dbReference>
<gene>
    <name evidence="15" type="ORF">AFK71_10210</name>
</gene>
<evidence type="ECO:0000256" key="11">
    <source>
        <dbReference type="ARBA" id="ARBA00069173"/>
    </source>
</evidence>
<dbReference type="GeneID" id="66871934"/>
<evidence type="ECO:0000256" key="10">
    <source>
        <dbReference type="ARBA" id="ARBA00047445"/>
    </source>
</evidence>
<dbReference type="PANTHER" id="PTHR32179">
    <property type="entry name" value="NICOTINATE-NUCLEOTIDE PYROPHOSPHORYLASE [CARBOXYLATING]"/>
    <property type="match status" value="1"/>
</dbReference>
<protein>
    <recommendedName>
        <fullName evidence="11">Probable nicotinate-nucleotide pyrophosphorylase [carboxylating]</fullName>
        <ecNumber evidence="5">2.4.2.19</ecNumber>
    </recommendedName>
    <alternativeName>
        <fullName evidence="9">Quinolinate phosphoribosyltransferase [decarboxylating]</fullName>
    </alternativeName>
</protein>
<feature type="domain" description="Quinolinate phosphoribosyl transferase N-terminal" evidence="14">
    <location>
        <begin position="22"/>
        <end position="107"/>
    </location>
</feature>
<evidence type="ECO:0000256" key="5">
    <source>
        <dbReference type="ARBA" id="ARBA00011944"/>
    </source>
</evidence>
<evidence type="ECO:0000256" key="9">
    <source>
        <dbReference type="ARBA" id="ARBA00033102"/>
    </source>
</evidence>
<dbReference type="FunFam" id="3.20.20.70:FF:000030">
    <property type="entry name" value="Nicotinate-nucleotide pyrophosphorylase, carboxylating"/>
    <property type="match status" value="1"/>
</dbReference>
<dbReference type="RefSeq" id="WP_050353437.1">
    <property type="nucleotide sequence ID" value="NZ_BOSN01000003.1"/>
</dbReference>
<comment type="pathway">
    <text evidence="2">Cofactor biosynthesis; NAD(+) biosynthesis; nicotinate D-ribonucleotide from quinolinate: step 1/1.</text>
</comment>
<dbReference type="PANTHER" id="PTHR32179:SF3">
    <property type="entry name" value="NICOTINATE-NUCLEOTIDE PYROPHOSPHORYLASE [CARBOXYLATING]"/>
    <property type="match status" value="1"/>
</dbReference>
<evidence type="ECO:0000256" key="8">
    <source>
        <dbReference type="ARBA" id="ARBA00022679"/>
    </source>
</evidence>
<proteinExistence type="inferred from homology"/>
<dbReference type="InterPro" id="IPR027277">
    <property type="entry name" value="NadC/ModD"/>
</dbReference>
<keyword evidence="7 12" id="KW-0328">Glycosyltransferase</keyword>
<evidence type="ECO:0000313" key="16">
    <source>
        <dbReference type="Proteomes" id="UP000036780"/>
    </source>
</evidence>
<dbReference type="InterPro" id="IPR022412">
    <property type="entry name" value="Quinolinate_PRibosylTrfase_N"/>
</dbReference>
<dbReference type="PIRSF" id="PIRSF006250">
    <property type="entry name" value="NadC_ModD"/>
    <property type="match status" value="1"/>
</dbReference>
<dbReference type="GO" id="GO:0034213">
    <property type="term" value="P:quinolinate catabolic process"/>
    <property type="evidence" value="ECO:0007669"/>
    <property type="project" value="TreeGrafter"/>
</dbReference>
<evidence type="ECO:0000259" key="13">
    <source>
        <dbReference type="Pfam" id="PF01729"/>
    </source>
</evidence>
<evidence type="ECO:0000256" key="2">
    <source>
        <dbReference type="ARBA" id="ARBA00004893"/>
    </source>
</evidence>
<dbReference type="CDD" id="cd01572">
    <property type="entry name" value="QPRTase"/>
    <property type="match status" value="1"/>
</dbReference>
<evidence type="ECO:0000256" key="12">
    <source>
        <dbReference type="PIRNR" id="PIRNR006250"/>
    </source>
</evidence>
<keyword evidence="8 12" id="KW-0808">Transferase</keyword>
<evidence type="ECO:0000256" key="6">
    <source>
        <dbReference type="ARBA" id="ARBA00022642"/>
    </source>
</evidence>
<sequence length="277" mass="30546">MNLIQLNTMLNQFYLEDIGHGDMTSQNLFDTHMQGTITFHAKEPGIFCGAEIIDLGFQIIHAPIQLIRNKENGDHLGVGDVIATASGSIINLLQAERVILNLLQRMSGIATLTSKAVQMVNETDVKICDTRKTTPGLRMLEKQAVRCGGGYNHRYGLSDAVMIKDNHIAFSGSITNAVQRIKSRLGHTVKIEVEIESEDQLLEAIANEVDIIMFDNCSPEMIRNWIHHVPKTIITEASGGIQLEQLLNYAKSGVDFISLGYLTHAAPSLDISASVYM</sequence>
<keyword evidence="16" id="KW-1185">Reference proteome</keyword>
<comment type="similarity">
    <text evidence="3 12">Belongs to the NadC/ModD family.</text>
</comment>
<dbReference type="Pfam" id="PF02749">
    <property type="entry name" value="QRPTase_N"/>
    <property type="match status" value="1"/>
</dbReference>
<dbReference type="InterPro" id="IPR013785">
    <property type="entry name" value="Aldolase_TIM"/>
</dbReference>
<evidence type="ECO:0000313" key="15">
    <source>
        <dbReference type="EMBL" id="KNE20855.1"/>
    </source>
</evidence>
<dbReference type="InterPro" id="IPR002638">
    <property type="entry name" value="Quinolinate_PRibosylTrfase_C"/>
</dbReference>
<dbReference type="SUPFAM" id="SSF54675">
    <property type="entry name" value="Nicotinate/Quinolinate PRTase N-terminal domain-like"/>
    <property type="match status" value="1"/>
</dbReference>
<dbReference type="Proteomes" id="UP000036780">
    <property type="component" value="Unassembled WGS sequence"/>
</dbReference>
<dbReference type="EC" id="2.4.2.19" evidence="5"/>
<keyword evidence="6" id="KW-0662">Pyridine nucleotide biosynthesis</keyword>
<dbReference type="AlphaFoldDB" id="A0A0L0QQG0"/>
<evidence type="ECO:0000256" key="3">
    <source>
        <dbReference type="ARBA" id="ARBA00009400"/>
    </source>
</evidence>
<evidence type="ECO:0000256" key="4">
    <source>
        <dbReference type="ARBA" id="ARBA00011218"/>
    </source>
</evidence>
<evidence type="ECO:0000259" key="14">
    <source>
        <dbReference type="Pfam" id="PF02749"/>
    </source>
</evidence>
<dbReference type="InterPro" id="IPR004393">
    <property type="entry name" value="NadC"/>
</dbReference>
<dbReference type="SUPFAM" id="SSF51690">
    <property type="entry name" value="Nicotinate/Quinolinate PRTase C-terminal domain-like"/>
    <property type="match status" value="1"/>
</dbReference>
<dbReference type="UniPathway" id="UPA00253">
    <property type="reaction ID" value="UER00331"/>
</dbReference>
<dbReference type="Gene3D" id="3.90.1170.20">
    <property type="entry name" value="Quinolinate phosphoribosyl transferase, N-terminal domain"/>
    <property type="match status" value="1"/>
</dbReference>
<dbReference type="OrthoDB" id="9782546at2"/>
<comment type="caution">
    <text evidence="15">The sequence shown here is derived from an EMBL/GenBank/DDBJ whole genome shotgun (WGS) entry which is preliminary data.</text>
</comment>
<feature type="domain" description="Quinolinate phosphoribosyl transferase C-terminal" evidence="13">
    <location>
        <begin position="109"/>
        <end position="272"/>
    </location>
</feature>
<dbReference type="Pfam" id="PF01729">
    <property type="entry name" value="QRPTase_C"/>
    <property type="match status" value="1"/>
</dbReference>
<dbReference type="EMBL" id="LGTO01000007">
    <property type="protein sequence ID" value="KNE20855.1"/>
    <property type="molecule type" value="Genomic_DNA"/>
</dbReference>
<dbReference type="FunFam" id="3.90.1170.20:FF:000001">
    <property type="entry name" value="Nicotinate-nucleotide diphosphorylase (Carboxylating)"/>
    <property type="match status" value="1"/>
</dbReference>
<dbReference type="PATRIC" id="fig|1473.5.peg.546"/>
<evidence type="ECO:0000256" key="7">
    <source>
        <dbReference type="ARBA" id="ARBA00022676"/>
    </source>
</evidence>
<dbReference type="GO" id="GO:0009435">
    <property type="term" value="P:NAD+ biosynthetic process"/>
    <property type="evidence" value="ECO:0007669"/>
    <property type="project" value="UniProtKB-UniPathway"/>
</dbReference>